<dbReference type="SUPFAM" id="SSF52949">
    <property type="entry name" value="Macro domain-like"/>
    <property type="match status" value="1"/>
</dbReference>
<accession>A0A9W9Q4P0</accession>
<dbReference type="PANTHER" id="PTHR35596">
    <property type="entry name" value="DUF2263 DOMAIN-CONTAINING PROTEIN"/>
    <property type="match status" value="1"/>
</dbReference>
<dbReference type="AlphaFoldDB" id="A0A9W9Q4P0"/>
<dbReference type="InterPro" id="IPR043472">
    <property type="entry name" value="Macro_dom-like"/>
</dbReference>
<gene>
    <name evidence="1" type="ORF">N7476_003136</name>
</gene>
<comment type="caution">
    <text evidence="1">The sequence shown here is derived from an EMBL/GenBank/DDBJ whole genome shotgun (WGS) entry which is preliminary data.</text>
</comment>
<dbReference type="EMBL" id="JAPZBO010000002">
    <property type="protein sequence ID" value="KAJ5324536.1"/>
    <property type="molecule type" value="Genomic_DNA"/>
</dbReference>
<name>A0A9W9Q4P0_9EURO</name>
<evidence type="ECO:0000313" key="2">
    <source>
        <dbReference type="Proteomes" id="UP001147746"/>
    </source>
</evidence>
<reference evidence="1" key="2">
    <citation type="journal article" date="2023" name="IMA Fungus">
        <title>Comparative genomic study of the Penicillium genus elucidates a diverse pangenome and 15 lateral gene transfer events.</title>
        <authorList>
            <person name="Petersen C."/>
            <person name="Sorensen T."/>
            <person name="Nielsen M.R."/>
            <person name="Sondergaard T.E."/>
            <person name="Sorensen J.L."/>
            <person name="Fitzpatrick D.A."/>
            <person name="Frisvad J.C."/>
            <person name="Nielsen K.L."/>
        </authorList>
    </citation>
    <scope>NUCLEOTIDE SEQUENCE</scope>
    <source>
        <strain evidence="1">IBT 21472</strain>
    </source>
</reference>
<keyword evidence="2" id="KW-1185">Reference proteome</keyword>
<proteinExistence type="predicted"/>
<dbReference type="Proteomes" id="UP001147746">
    <property type="component" value="Unassembled WGS sequence"/>
</dbReference>
<dbReference type="PANTHER" id="PTHR35596:SF1">
    <property type="entry name" value="MICROBIAL-TYPE PARG CATALYTIC DOMAIN-CONTAINING PROTEIN"/>
    <property type="match status" value="1"/>
</dbReference>
<sequence length="83" mass="9611">MRVVLRCAADNHHRKLVLGALGCGVFAHPAQEVTDCWKVVLQEKEFRGWFEYIVFAVLDTGENYTIFWNTLHDLTVKSPRPEH</sequence>
<protein>
    <submittedName>
        <fullName evidence="1">Uncharacterized protein</fullName>
    </submittedName>
</protein>
<dbReference type="InterPro" id="IPR012664">
    <property type="entry name" value="CHP02452"/>
</dbReference>
<reference evidence="1" key="1">
    <citation type="submission" date="2022-12" db="EMBL/GenBank/DDBJ databases">
        <authorList>
            <person name="Petersen C."/>
        </authorList>
    </citation>
    <scope>NUCLEOTIDE SEQUENCE</scope>
    <source>
        <strain evidence="1">IBT 21472</strain>
    </source>
</reference>
<dbReference type="NCBIfam" id="TIGR02452">
    <property type="entry name" value="TIGR02452 family protein"/>
    <property type="match status" value="1"/>
</dbReference>
<organism evidence="1 2">
    <name type="scientific">Penicillium atrosanguineum</name>
    <dbReference type="NCBI Taxonomy" id="1132637"/>
    <lineage>
        <taxon>Eukaryota</taxon>
        <taxon>Fungi</taxon>
        <taxon>Dikarya</taxon>
        <taxon>Ascomycota</taxon>
        <taxon>Pezizomycotina</taxon>
        <taxon>Eurotiomycetes</taxon>
        <taxon>Eurotiomycetidae</taxon>
        <taxon>Eurotiales</taxon>
        <taxon>Aspergillaceae</taxon>
        <taxon>Penicillium</taxon>
    </lineage>
</organism>
<dbReference type="Gene3D" id="3.40.220.10">
    <property type="entry name" value="Leucine Aminopeptidase, subunit E, domain 1"/>
    <property type="match status" value="1"/>
</dbReference>
<evidence type="ECO:0000313" key="1">
    <source>
        <dbReference type="EMBL" id="KAJ5324536.1"/>
    </source>
</evidence>